<dbReference type="Proteomes" id="UP000000466">
    <property type="component" value="Chromosome"/>
</dbReference>
<keyword evidence="3" id="KW-0346">Stress response</keyword>
<evidence type="ECO:0000313" key="4">
    <source>
        <dbReference type="Proteomes" id="UP000000466"/>
    </source>
</evidence>
<dbReference type="HOGENOM" id="CLU_075808_1_0_6"/>
<protein>
    <submittedName>
        <fullName evidence="3">Heat shock protein HslJ</fullName>
    </submittedName>
</protein>
<organism evidence="3 4">
    <name type="scientific">Simiduia agarivorans (strain DSM 21679 / JCM 13881 / BCRC 17597 / SA1)</name>
    <dbReference type="NCBI Taxonomy" id="1117647"/>
    <lineage>
        <taxon>Bacteria</taxon>
        <taxon>Pseudomonadati</taxon>
        <taxon>Pseudomonadota</taxon>
        <taxon>Gammaproteobacteria</taxon>
        <taxon>Cellvibrionales</taxon>
        <taxon>Cellvibrionaceae</taxon>
        <taxon>Simiduia</taxon>
    </lineage>
</organism>
<feature type="domain" description="DUF306" evidence="2">
    <location>
        <begin position="34"/>
        <end position="145"/>
    </location>
</feature>
<dbReference type="InterPro" id="IPR005184">
    <property type="entry name" value="DUF306_Meta_HslJ"/>
</dbReference>
<feature type="signal peptide" evidence="1">
    <location>
        <begin position="1"/>
        <end position="17"/>
    </location>
</feature>
<keyword evidence="4" id="KW-1185">Reference proteome</keyword>
<sequence>MKRVALVFVSLAGLMVAACGHTPEAEPAKPVTVADLAHHRWVLKTVDGEPAFSKPVGTYDKGLVPDLDFGEAPHAGGFAGCNRYKGQFELNEQGQFRIARVATTMMMCEPKAMAFEKQFTDMLGQWTDITLADNQLSLTADGKVWLFTLQDWVQ</sequence>
<keyword evidence="1" id="KW-0732">Signal</keyword>
<evidence type="ECO:0000259" key="2">
    <source>
        <dbReference type="Pfam" id="PF03724"/>
    </source>
</evidence>
<dbReference type="PROSITE" id="PS51257">
    <property type="entry name" value="PROKAR_LIPOPROTEIN"/>
    <property type="match status" value="1"/>
</dbReference>
<dbReference type="PANTHER" id="PTHR35535">
    <property type="entry name" value="HEAT SHOCK PROTEIN HSLJ"/>
    <property type="match status" value="1"/>
</dbReference>
<dbReference type="PANTHER" id="PTHR35535:SF1">
    <property type="entry name" value="HEAT SHOCK PROTEIN HSLJ"/>
    <property type="match status" value="1"/>
</dbReference>
<dbReference type="Pfam" id="PF03724">
    <property type="entry name" value="META"/>
    <property type="match status" value="1"/>
</dbReference>
<gene>
    <name evidence="3" type="ordered locus">M5M_15410</name>
</gene>
<proteinExistence type="predicted"/>
<dbReference type="KEGG" id="saga:M5M_15410"/>
<evidence type="ECO:0000256" key="1">
    <source>
        <dbReference type="SAM" id="SignalP"/>
    </source>
</evidence>
<dbReference type="eggNOG" id="COG3187">
    <property type="taxonomic scope" value="Bacteria"/>
</dbReference>
<dbReference type="OrthoDB" id="5348860at2"/>
<dbReference type="Gene3D" id="2.40.128.270">
    <property type="match status" value="1"/>
</dbReference>
<dbReference type="STRING" id="1117647.M5M_15410"/>
<reference evidence="3 4" key="1">
    <citation type="journal article" date="2013" name="Genome Announc.">
        <title>Complete genome sequence of Simiduia agarivorans SA1(T), a marine bacterium able to degrade a variety of polysaccharides.</title>
        <authorList>
            <person name="Lin S.Y."/>
            <person name="Shieh W.Y."/>
            <person name="Chen J.S."/>
            <person name="Tang S.L."/>
        </authorList>
    </citation>
    <scope>NUCLEOTIDE SEQUENCE [LARGE SCALE GENOMIC DNA]</scope>
    <source>
        <strain evidence="4">DSM 21679 / JCM 13881 / BCRC 17597 / SA1</strain>
    </source>
</reference>
<name>K4KM29_SIMAS</name>
<evidence type="ECO:0000313" key="3">
    <source>
        <dbReference type="EMBL" id="AFV00215.1"/>
    </source>
</evidence>
<dbReference type="AlphaFoldDB" id="K4KM29"/>
<dbReference type="InterPro" id="IPR053147">
    <property type="entry name" value="Hsp_HslJ-like"/>
</dbReference>
<accession>K4KM29</accession>
<dbReference type="InterPro" id="IPR038670">
    <property type="entry name" value="HslJ-like_sf"/>
</dbReference>
<dbReference type="EMBL" id="CP003746">
    <property type="protein sequence ID" value="AFV00215.1"/>
    <property type="molecule type" value="Genomic_DNA"/>
</dbReference>
<feature type="chain" id="PRO_5003878467" evidence="1">
    <location>
        <begin position="18"/>
        <end position="154"/>
    </location>
</feature>
<dbReference type="RefSeq" id="WP_015048367.1">
    <property type="nucleotide sequence ID" value="NC_018868.3"/>
</dbReference>